<evidence type="ECO:0000256" key="2">
    <source>
        <dbReference type="ARBA" id="ARBA00004191"/>
    </source>
</evidence>
<dbReference type="InterPro" id="IPR004963">
    <property type="entry name" value="PAE/NOTUM"/>
</dbReference>
<dbReference type="RefSeq" id="XP_009797414.1">
    <property type="nucleotide sequence ID" value="XM_009799112.1"/>
</dbReference>
<keyword evidence="4 6" id="KW-0134">Cell wall</keyword>
<sequence length="213" mass="23856">MQNAKNAILTGSSAGGLATILNCDKFKSFFPDDVKVKCVANAGFFINAKTIFGTSDIQEMYQKVVTLHGSAKNLPPSCASAMEPSLCFFPQHVIPYVQTPFFIINSHYDAWQINNTLVPAYLDPQHTWDHCKALISNCTFSQCIIIQLFGVEFLKAFEGLTPSYTRGYFITSSPAHSQIIWPSYWYSATSPRVLNKTIAEAVADWYFDRAVFH</sequence>
<comment type="similarity">
    <text evidence="3 6">Belongs to the pectinacetylesterase family.</text>
</comment>
<organism evidence="7 8">
    <name type="scientific">Nicotiana sylvestris</name>
    <name type="common">Wood tobacco</name>
    <name type="synonym">South American tobacco</name>
    <dbReference type="NCBI Taxonomy" id="4096"/>
    <lineage>
        <taxon>Eukaryota</taxon>
        <taxon>Viridiplantae</taxon>
        <taxon>Streptophyta</taxon>
        <taxon>Embryophyta</taxon>
        <taxon>Tracheophyta</taxon>
        <taxon>Spermatophyta</taxon>
        <taxon>Magnoliopsida</taxon>
        <taxon>eudicotyledons</taxon>
        <taxon>Gunneridae</taxon>
        <taxon>Pentapetalae</taxon>
        <taxon>asterids</taxon>
        <taxon>lamiids</taxon>
        <taxon>Solanales</taxon>
        <taxon>Solanaceae</taxon>
        <taxon>Nicotianoideae</taxon>
        <taxon>Nicotianeae</taxon>
        <taxon>Nicotiana</taxon>
    </lineage>
</organism>
<dbReference type="OrthoDB" id="2015280at2759"/>
<dbReference type="EC" id="3.1.1.-" evidence="6"/>
<reference evidence="7" key="1">
    <citation type="journal article" date="2013" name="Genome Biol.">
        <title>Reference genomes and transcriptomes of Nicotiana sylvestris and Nicotiana tomentosiformis.</title>
        <authorList>
            <person name="Sierro N."/>
            <person name="Battey J.N."/>
            <person name="Ouadi S."/>
            <person name="Bovet L."/>
            <person name="Goepfert S."/>
            <person name="Bakaher N."/>
            <person name="Peitsch M.C."/>
            <person name="Ivanov N.V."/>
        </authorList>
    </citation>
    <scope>NUCLEOTIDE SEQUENCE [LARGE SCALE GENOMIC DNA]</scope>
</reference>
<name>A0A1U7XZL7_NICSY</name>
<comment type="subcellular location">
    <subcellularLocation>
        <location evidence="2 6">Secreted</location>
        <location evidence="2 6">Cell wall</location>
    </subcellularLocation>
</comment>
<dbReference type="Proteomes" id="UP000189701">
    <property type="component" value="Unplaced"/>
</dbReference>
<keyword evidence="6" id="KW-0378">Hydrolase</keyword>
<evidence type="ECO:0000313" key="8">
    <source>
        <dbReference type="RefSeq" id="XP_009797412.1"/>
    </source>
</evidence>
<dbReference type="eggNOG" id="KOG4287">
    <property type="taxonomic scope" value="Eukaryota"/>
</dbReference>
<comment type="function">
    <text evidence="1 6">Hydrolyzes acetyl esters in homogalacturonan regions of pectin. In type I primary cell wall, galacturonic acid residues of pectin can be acetylated at the O-2 and O-3 positions. Decreasing the degree of acetylation of pectin gels in vitro alters their physical properties.</text>
</comment>
<accession>A0A1U7XZL7</accession>
<keyword evidence="7" id="KW-1185">Reference proteome</keyword>
<proteinExistence type="inferred from homology"/>
<dbReference type="PANTHER" id="PTHR21562:SF65">
    <property type="entry name" value="PECTIN ACETYLESTERASE"/>
    <property type="match status" value="1"/>
</dbReference>
<keyword evidence="6" id="KW-0964">Secreted</keyword>
<evidence type="ECO:0000256" key="3">
    <source>
        <dbReference type="ARBA" id="ARBA00005784"/>
    </source>
</evidence>
<evidence type="ECO:0000313" key="10">
    <source>
        <dbReference type="RefSeq" id="XP_009797414.1"/>
    </source>
</evidence>
<dbReference type="RefSeq" id="XP_009797412.1">
    <property type="nucleotide sequence ID" value="XM_009799110.1"/>
</dbReference>
<evidence type="ECO:0000256" key="6">
    <source>
        <dbReference type="RuleBase" id="RU363114"/>
    </source>
</evidence>
<evidence type="ECO:0000256" key="1">
    <source>
        <dbReference type="ARBA" id="ARBA00003534"/>
    </source>
</evidence>
<dbReference type="GO" id="GO:0052793">
    <property type="term" value="F:pectin acetylesterase activity"/>
    <property type="evidence" value="ECO:0007669"/>
    <property type="project" value="TreeGrafter"/>
</dbReference>
<dbReference type="Pfam" id="PF03283">
    <property type="entry name" value="PAE"/>
    <property type="match status" value="1"/>
</dbReference>
<evidence type="ECO:0000256" key="5">
    <source>
        <dbReference type="ARBA" id="ARBA00023316"/>
    </source>
</evidence>
<keyword evidence="5 6" id="KW-0961">Cell wall biogenesis/degradation</keyword>
<dbReference type="RefSeq" id="XP_009797413.1">
    <property type="nucleotide sequence ID" value="XM_009799111.1"/>
</dbReference>
<dbReference type="GO" id="GO:0071555">
    <property type="term" value="P:cell wall organization"/>
    <property type="evidence" value="ECO:0007669"/>
    <property type="project" value="UniProtKB-KW"/>
</dbReference>
<evidence type="ECO:0000313" key="9">
    <source>
        <dbReference type="RefSeq" id="XP_009797413.1"/>
    </source>
</evidence>
<reference evidence="8 9" key="2">
    <citation type="submission" date="2025-04" db="UniProtKB">
        <authorList>
            <consortium name="RefSeq"/>
        </authorList>
    </citation>
    <scope>IDENTIFICATION</scope>
    <source>
        <tissue evidence="8 9">Leaf</tissue>
    </source>
</reference>
<protein>
    <recommendedName>
        <fullName evidence="6">Pectin acetylesterase</fullName>
        <ecNumber evidence="6">3.1.1.-</ecNumber>
    </recommendedName>
</protein>
<dbReference type="AlphaFoldDB" id="A0A1U7XZL7"/>
<dbReference type="GO" id="GO:0009505">
    <property type="term" value="C:plant-type cell wall"/>
    <property type="evidence" value="ECO:0007669"/>
    <property type="project" value="TreeGrafter"/>
</dbReference>
<dbReference type="PANTHER" id="PTHR21562">
    <property type="entry name" value="NOTUM-RELATED"/>
    <property type="match status" value="1"/>
</dbReference>
<evidence type="ECO:0000256" key="4">
    <source>
        <dbReference type="ARBA" id="ARBA00022512"/>
    </source>
</evidence>
<evidence type="ECO:0000313" key="7">
    <source>
        <dbReference type="Proteomes" id="UP000189701"/>
    </source>
</evidence>
<gene>
    <name evidence="8 9 10" type="primary">LOC104243849</name>
</gene>